<dbReference type="Pfam" id="PF10670">
    <property type="entry name" value="DUF4198"/>
    <property type="match status" value="1"/>
</dbReference>
<comment type="caution">
    <text evidence="2">The sequence shown here is derived from an EMBL/GenBank/DDBJ whole genome shotgun (WGS) entry which is preliminary data.</text>
</comment>
<dbReference type="STRING" id="13690.AX777_10450"/>
<gene>
    <name evidence="2" type="ORF">CP98_00342</name>
</gene>
<dbReference type="PATRIC" id="fig|13690.10.peg.354"/>
<dbReference type="InterPro" id="IPR019613">
    <property type="entry name" value="DUF4198"/>
</dbReference>
<keyword evidence="1" id="KW-0732">Signal</keyword>
<dbReference type="RefSeq" id="WP_037516272.1">
    <property type="nucleotide sequence ID" value="NZ_JGVR01000001.1"/>
</dbReference>
<feature type="signal peptide" evidence="1">
    <location>
        <begin position="1"/>
        <end position="29"/>
    </location>
</feature>
<feature type="chain" id="PRO_5001774609" evidence="1">
    <location>
        <begin position="30"/>
        <end position="268"/>
    </location>
</feature>
<protein>
    <submittedName>
        <fullName evidence="2">ABC-type Co2+ transport system, periplasmic component</fullName>
    </submittedName>
</protein>
<sequence length="268" mass="28411">MSNHRRPVNALFAAALPVLLLAGATAAHAHMPYVLPTLFDAGKADHVTVTSAFAEDAFVPEVAMRDAPFHLVAPDGSQATTGPVTYLRDLSVFEADLKADGTYRITTGQRAGRKGKMFRVGDAWVMRGEGGDPKPGAQEVEVQSMTLADAYVTRGQTTQAALKPVGTGLEIQPVTHPNAIVSGSDASFVLLFDGKPLPATQVTLFRSAGVHDGRKVATETKSDAQGRFSLKPDDAGTYLILVRHRGAAPAGSETPYRSYTYTLAFDAA</sequence>
<accession>A0A084EUM2</accession>
<dbReference type="SUPFAM" id="SSF49478">
    <property type="entry name" value="Cna protein B-type domain"/>
    <property type="match status" value="1"/>
</dbReference>
<name>A0A084EUM2_SPHYA</name>
<reference evidence="2 3" key="1">
    <citation type="submission" date="2014-03" db="EMBL/GenBank/DDBJ databases">
        <title>Genome sequence of Sphingobium yanoikuyae B1.</title>
        <authorList>
            <person name="Gan H.M."/>
            <person name="Gan H.Y."/>
            <person name="Savka M.A."/>
        </authorList>
    </citation>
    <scope>NUCLEOTIDE SEQUENCE [LARGE SCALE GENOMIC DNA]</scope>
    <source>
        <strain evidence="2 3">B1</strain>
    </source>
</reference>
<dbReference type="EMBL" id="JGVR01000001">
    <property type="protein sequence ID" value="KEZ21664.1"/>
    <property type="molecule type" value="Genomic_DNA"/>
</dbReference>
<dbReference type="Proteomes" id="UP000028534">
    <property type="component" value="Unassembled WGS sequence"/>
</dbReference>
<proteinExistence type="predicted"/>
<evidence type="ECO:0000256" key="1">
    <source>
        <dbReference type="SAM" id="SignalP"/>
    </source>
</evidence>
<dbReference type="AlphaFoldDB" id="A0A084EUM2"/>
<evidence type="ECO:0000313" key="3">
    <source>
        <dbReference type="Proteomes" id="UP000028534"/>
    </source>
</evidence>
<organism evidence="2 3">
    <name type="scientific">Sphingobium yanoikuyae</name>
    <name type="common">Sphingomonas yanoikuyae</name>
    <dbReference type="NCBI Taxonomy" id="13690"/>
    <lineage>
        <taxon>Bacteria</taxon>
        <taxon>Pseudomonadati</taxon>
        <taxon>Pseudomonadota</taxon>
        <taxon>Alphaproteobacteria</taxon>
        <taxon>Sphingomonadales</taxon>
        <taxon>Sphingomonadaceae</taxon>
        <taxon>Sphingobium</taxon>
    </lineage>
</organism>
<evidence type="ECO:0000313" key="2">
    <source>
        <dbReference type="EMBL" id="KEZ21664.1"/>
    </source>
</evidence>
<dbReference type="eggNOG" id="COG5266">
    <property type="taxonomic scope" value="Bacteria"/>
</dbReference>